<feature type="compositionally biased region" description="Polar residues" evidence="1">
    <location>
        <begin position="1228"/>
        <end position="1243"/>
    </location>
</feature>
<dbReference type="InParanoid" id="F4P0L6"/>
<feature type="region of interest" description="Disordered" evidence="1">
    <location>
        <begin position="228"/>
        <end position="254"/>
    </location>
</feature>
<dbReference type="Proteomes" id="UP000007241">
    <property type="component" value="Unassembled WGS sequence"/>
</dbReference>
<name>F4P0L6_BATDJ</name>
<evidence type="ECO:0000313" key="4">
    <source>
        <dbReference type="Proteomes" id="UP000007241"/>
    </source>
</evidence>
<evidence type="ECO:0000256" key="1">
    <source>
        <dbReference type="SAM" id="MobiDB-lite"/>
    </source>
</evidence>
<dbReference type="SMART" id="SM00233">
    <property type="entry name" value="PH"/>
    <property type="match status" value="1"/>
</dbReference>
<feature type="compositionally biased region" description="Polar residues" evidence="1">
    <location>
        <begin position="270"/>
        <end position="283"/>
    </location>
</feature>
<dbReference type="InterPro" id="IPR001849">
    <property type="entry name" value="PH_domain"/>
</dbReference>
<feature type="region of interest" description="Disordered" evidence="1">
    <location>
        <begin position="89"/>
        <end position="137"/>
    </location>
</feature>
<keyword evidence="4" id="KW-1185">Reference proteome</keyword>
<feature type="compositionally biased region" description="Polar residues" evidence="1">
    <location>
        <begin position="183"/>
        <end position="192"/>
    </location>
</feature>
<dbReference type="InterPro" id="IPR011993">
    <property type="entry name" value="PH-like_dom_sf"/>
</dbReference>
<evidence type="ECO:0000313" key="3">
    <source>
        <dbReference type="EMBL" id="EGF81615.1"/>
    </source>
</evidence>
<feature type="region of interest" description="Disordered" evidence="1">
    <location>
        <begin position="270"/>
        <end position="301"/>
    </location>
</feature>
<dbReference type="OrthoDB" id="2412252at2759"/>
<proteinExistence type="predicted"/>
<sequence length="1400" mass="153146">MTTISTYSDMMENHTELSNPSTIPSSTTLPMISDTIASVMAYAIAKPVHHLEESHTRSNPSLHISESLTGLSNHTMDNADSKQPYNISATSTEIDNPHQPSMDGMPHHLTQWSQPPRVQPQSLGQMHTNNQQPASLNLNSKNLSRASTMNLNTGVSSSDTHIKLLHPQLNSASSSLYRDGSMLRQQQQSKGSFAQLAAESAKRLQQKKSKSSVISSASAVQHLRSPSPALSWASSHSHASSKFDPTSSQNQSPYITPAVTHLDVPFSTDNSGWYDPSTSTHPSQPHIGSVLPNTTTATSNSTDAPNAMNTAISQASLHQTRIKSNARQSLPINVIPPRKDSADLDSANPLNQAAPLLTSDNIMHQQSSKPDDFTDIPAEVGTARSLQRYGSSTMWSSTTGRKPVRSPFSKEHNNVIFSGFLWKCNRFGKFQQRICRFDGGIFVSLSSNLSSTTPKGVPVHEYDPIDSPAETVNTNFSNALRTGYPYGCPVPALTMGLIAGPVGRFNPSPDIQARAYSAPKWVIAVQDMHQIRQWDPLSRNTKSAESRTFTIVTTSHDEYTFRAKTLSECRQWVFLLSKIIISEQSKPTLFPKLESSVISVTTSVRESEDEISDSSEPLIGASNGNIHNTTNTAFDARHWSSTAATQYQFAMMRVYASRLESWKKMLYAIAIQESSAIKHITSIQCSPVNGIQAFQGTITDMPELPKLSKQSKETLQTELLPTSSRSQNDMAVTTDSFPSVVRFDMTPVEISTKPSSILEPSNADQYIFSDEDDDDVDDAGFGNTSQLHSDHRRSFSNINTNNLNHPPVPTVPAHLRSIEPIPVAISAATLVSPAASTQLPTDELNSFASTKADTKYTTSSDSESSLRINTTAQMLVNSSTPASILLSADQLVSESTCTDTISDTSGDHRMSIASSTPFGSAPLSAQRHSHLAALENKPDLPTDRQLVADSISSQSTNHVVDHTKKASDLLQSEIHQEEYPILEKYADNGEDGDSDGVVIIETLEYDCTISSDGTRMEDAFTDEESRSSAFFSKQSDAALAEHAFSNETGNITPIDSETALVVYEGTVSTTTPIRFRPRSTSLRRAYRHLLKKKLSNEHVDHIPLAENSTDSTIPNAQENAAVIPSSTMAENSTFQYAALEMELYTIGRIPPAEAVLDPSSVDILKNIKVSRTNQKHSHINLAESISPSVIAPPRTSSMKRNISSKALSSVPTDVPLLDRQVQPSTSVLASSQIKTDASRQQQEYRSRSPPKVEPSLDGVNHACKATIRLLDSLAVGATSIEPFFIREFAAIAIPHHHLMLRSFAFTHLNEEVPVFCLRYPKHAPEITHRAELLNRALAEFDGIMHAWNTCVVIPLIKDQGIDDAIDPEVALTLRGEGKTDAVLVTALRYVIRDIHAYFNT</sequence>
<reference evidence="3 4" key="1">
    <citation type="submission" date="2009-12" db="EMBL/GenBank/DDBJ databases">
        <title>The draft genome of Batrachochytrium dendrobatidis.</title>
        <authorList>
            <consortium name="US DOE Joint Genome Institute (JGI-PGF)"/>
            <person name="Kuo A."/>
            <person name="Salamov A."/>
            <person name="Schmutz J."/>
            <person name="Lucas S."/>
            <person name="Pitluck S."/>
            <person name="Rosenblum E."/>
            <person name="Stajich J."/>
            <person name="Eisen M."/>
            <person name="Grigoriev I.V."/>
        </authorList>
    </citation>
    <scope>NUCLEOTIDE SEQUENCE [LARGE SCALE GENOMIC DNA]</scope>
    <source>
        <strain evidence="4">JAM81 / FGSC 10211</strain>
    </source>
</reference>
<gene>
    <name evidence="3" type="ORF">BATDEDRAFT_87659</name>
</gene>
<feature type="compositionally biased region" description="Polar residues" evidence="1">
    <location>
        <begin position="110"/>
        <end position="137"/>
    </location>
</feature>
<feature type="domain" description="PH" evidence="2">
    <location>
        <begin position="415"/>
        <end position="583"/>
    </location>
</feature>
<dbReference type="EMBL" id="GL882882">
    <property type="protein sequence ID" value="EGF81615.1"/>
    <property type="molecule type" value="Genomic_DNA"/>
</dbReference>
<dbReference type="HOGENOM" id="CLU_254346_0_0_1"/>
<feature type="region of interest" description="Disordered" evidence="1">
    <location>
        <begin position="1228"/>
        <end position="1257"/>
    </location>
</feature>
<feature type="compositionally biased region" description="Polar residues" evidence="1">
    <location>
        <begin position="243"/>
        <end position="254"/>
    </location>
</feature>
<feature type="compositionally biased region" description="Low complexity" evidence="1">
    <location>
        <begin position="228"/>
        <end position="240"/>
    </location>
</feature>
<evidence type="ECO:0000259" key="2">
    <source>
        <dbReference type="SMART" id="SM00233"/>
    </source>
</evidence>
<organism evidence="3 4">
    <name type="scientific">Batrachochytrium dendrobatidis (strain JAM81 / FGSC 10211)</name>
    <name type="common">Frog chytrid fungus</name>
    <dbReference type="NCBI Taxonomy" id="684364"/>
    <lineage>
        <taxon>Eukaryota</taxon>
        <taxon>Fungi</taxon>
        <taxon>Fungi incertae sedis</taxon>
        <taxon>Chytridiomycota</taxon>
        <taxon>Chytridiomycota incertae sedis</taxon>
        <taxon>Chytridiomycetes</taxon>
        <taxon>Rhizophydiales</taxon>
        <taxon>Rhizophydiales incertae sedis</taxon>
        <taxon>Batrachochytrium</taxon>
    </lineage>
</organism>
<dbReference type="Gene3D" id="2.30.29.30">
    <property type="entry name" value="Pleckstrin-homology domain (PH domain)/Phosphotyrosine-binding domain (PTB)"/>
    <property type="match status" value="1"/>
</dbReference>
<feature type="region of interest" description="Disordered" evidence="1">
    <location>
        <begin position="178"/>
        <end position="199"/>
    </location>
</feature>
<accession>F4P0L6</accession>
<feature type="compositionally biased region" description="Low complexity" evidence="1">
    <location>
        <begin position="292"/>
        <end position="301"/>
    </location>
</feature>
<dbReference type="SUPFAM" id="SSF50729">
    <property type="entry name" value="PH domain-like"/>
    <property type="match status" value="1"/>
</dbReference>
<protein>
    <recommendedName>
        <fullName evidence="2">PH domain-containing protein</fullName>
    </recommendedName>
</protein>
<dbReference type="GeneID" id="18242858"/>
<dbReference type="RefSeq" id="XP_006678264.1">
    <property type="nucleotide sequence ID" value="XM_006678201.1"/>
</dbReference>